<organism evidence="1">
    <name type="scientific">Siphoviridae sp. ctQGT6</name>
    <dbReference type="NCBI Taxonomy" id="2825491"/>
    <lineage>
        <taxon>Viruses</taxon>
        <taxon>Duplodnaviria</taxon>
        <taxon>Heunggongvirae</taxon>
        <taxon>Uroviricota</taxon>
        <taxon>Caudoviricetes</taxon>
    </lineage>
</organism>
<evidence type="ECO:0000313" key="1">
    <source>
        <dbReference type="EMBL" id="DAD97452.1"/>
    </source>
</evidence>
<reference evidence="1" key="1">
    <citation type="journal article" date="2021" name="Proc. Natl. Acad. Sci. U.S.A.">
        <title>A Catalog of Tens of Thousands of Viruses from Human Metagenomes Reveals Hidden Associations with Chronic Diseases.</title>
        <authorList>
            <person name="Tisza M.J."/>
            <person name="Buck C.B."/>
        </authorList>
    </citation>
    <scope>NUCLEOTIDE SEQUENCE</scope>
    <source>
        <strain evidence="1">CtQGT6</strain>
    </source>
</reference>
<dbReference type="InterPro" id="IPR012865">
    <property type="entry name" value="DUF1642"/>
</dbReference>
<sequence length="168" mass="20277">MNKKELINKINRLWVFGAKDYIARDEVLDLVRQLDEPEKVTIPQFVANYIEQTKNEDYHLLGAMTEIRSHKNKEIDDWFYTDDNMELFARAWLDGYEEVEEENRYYVRLKNVDENYNYLNHINHLDAWCLTEIKTDKKFRTTHTRKQLEDGGFGWVFDCEGIELEEVE</sequence>
<evidence type="ECO:0008006" key="2">
    <source>
        <dbReference type="Google" id="ProtNLM"/>
    </source>
</evidence>
<protein>
    <recommendedName>
        <fullName evidence="2">Phage protein</fullName>
    </recommendedName>
</protein>
<dbReference type="EMBL" id="BK015242">
    <property type="protein sequence ID" value="DAD97452.1"/>
    <property type="molecule type" value="Genomic_DNA"/>
</dbReference>
<proteinExistence type="predicted"/>
<name>A0A8S5NST1_9CAUD</name>
<dbReference type="Pfam" id="PF07852">
    <property type="entry name" value="DUF1642"/>
    <property type="match status" value="1"/>
</dbReference>
<accession>A0A8S5NST1</accession>